<proteinExistence type="predicted"/>
<dbReference type="EMBL" id="OP429121">
    <property type="protein sequence ID" value="WEG68876.1"/>
    <property type="molecule type" value="Genomic_DNA"/>
</dbReference>
<protein>
    <submittedName>
        <fullName evidence="2">Membrane protein m161</fullName>
    </submittedName>
</protein>
<evidence type="ECO:0000313" key="2">
    <source>
        <dbReference type="EMBL" id="WEG68876.1"/>
    </source>
</evidence>
<keyword evidence="1" id="KW-0812">Transmembrane</keyword>
<sequence>MFSPWIVVLSAAVVSSAAPTTSGIYTCERLLDMQLRCRRWDPMYYPAARNRVDIYILSIPGTTKEVAVSCDCALSHNKGYTISWYSGSEWIASVDGVAGAAVSNGSAIADDWANKAYVHGTLLFVTQLNDTSHRCMRCVCRSGTYRAGSHMKCLGSGARCCVNRAHARNWKVSAAVICAAIVFSLVISGLVLAYARRRSALSALGRERLIPADDINAQEPMQRGVENHGATIVVLERDSDRTEPVDD</sequence>
<keyword evidence="1" id="KW-0472">Membrane</keyword>
<reference evidence="2" key="2">
    <citation type="submission" date="2023-06" db="EMBL/GenBank/DDBJ databases">
        <title>Isolation and genome sequencing of cytomegaloviruses from Natal multimammate mice (Mastomys natalensis).</title>
        <authorList>
            <person name="Jarvis M.A."/>
            <person name="Davison A.J."/>
        </authorList>
    </citation>
    <scope>NUCLEOTIDE SEQUENCE</scope>
    <source>
        <strain evidence="2">Mnat29</strain>
    </source>
</reference>
<gene>
    <name evidence="2" type="primary">m161</name>
</gene>
<keyword evidence="1" id="KW-1133">Transmembrane helix</keyword>
<evidence type="ECO:0000256" key="1">
    <source>
        <dbReference type="SAM" id="Phobius"/>
    </source>
</evidence>
<name>A0A9Y1IKX2_9BETA</name>
<feature type="transmembrane region" description="Helical" evidence="1">
    <location>
        <begin position="170"/>
        <end position="195"/>
    </location>
</feature>
<accession>A0A9Y1IKX2</accession>
<organism evidence="2">
    <name type="scientific">Mastomys natalensis cytomegalovirus 1</name>
    <dbReference type="NCBI Taxonomy" id="2973541"/>
    <lineage>
        <taxon>Viruses</taxon>
        <taxon>Duplodnaviria</taxon>
        <taxon>Heunggongvirae</taxon>
        <taxon>Peploviricota</taxon>
        <taxon>Herviviricetes</taxon>
        <taxon>Herpesvirales</taxon>
        <taxon>Orthoherpesviridae</taxon>
        <taxon>Betaherpesvirinae</taxon>
        <taxon>Muromegalovirus</taxon>
    </lineage>
</organism>
<reference evidence="2" key="1">
    <citation type="submission" date="2022-09" db="EMBL/GenBank/DDBJ databases">
        <authorList>
            <person name="Vucak M."/>
            <person name="Davison A.J."/>
        </authorList>
    </citation>
    <scope>NUCLEOTIDE SEQUENCE</scope>
    <source>
        <strain evidence="2">Mnat29</strain>
    </source>
</reference>